<feature type="region of interest" description="Disordered" evidence="1">
    <location>
        <begin position="51"/>
        <end position="80"/>
    </location>
</feature>
<keyword evidence="3" id="KW-1185">Reference proteome</keyword>
<evidence type="ECO:0000313" key="3">
    <source>
        <dbReference type="Proteomes" id="UP000070501"/>
    </source>
</evidence>
<dbReference type="Proteomes" id="UP000070501">
    <property type="component" value="Unassembled WGS sequence"/>
</dbReference>
<proteinExistence type="predicted"/>
<reference evidence="3" key="1">
    <citation type="submission" date="2016-02" db="EMBL/GenBank/DDBJ databases">
        <title>Draft genome sequence of Microdochium bolleyi, a fungal endophyte of beachgrass.</title>
        <authorList>
            <consortium name="DOE Joint Genome Institute"/>
            <person name="David A.S."/>
            <person name="May G."/>
            <person name="Haridas S."/>
            <person name="Lim J."/>
            <person name="Wang M."/>
            <person name="Labutti K."/>
            <person name="Lipzen A."/>
            <person name="Barry K."/>
            <person name="Grigoriev I.V."/>
        </authorList>
    </citation>
    <scope>NUCLEOTIDE SEQUENCE [LARGE SCALE GENOMIC DNA]</scope>
    <source>
        <strain evidence="3">J235TASD1</strain>
    </source>
</reference>
<feature type="compositionally biased region" description="Polar residues" evidence="1">
    <location>
        <begin position="56"/>
        <end position="67"/>
    </location>
</feature>
<evidence type="ECO:0000256" key="1">
    <source>
        <dbReference type="SAM" id="MobiDB-lite"/>
    </source>
</evidence>
<dbReference type="EMBL" id="KQ964258">
    <property type="protein sequence ID" value="KXJ88502.1"/>
    <property type="molecule type" value="Genomic_DNA"/>
</dbReference>
<feature type="compositionally biased region" description="Basic residues" evidence="1">
    <location>
        <begin position="68"/>
        <end position="80"/>
    </location>
</feature>
<organism evidence="2 3">
    <name type="scientific">Microdochium bolleyi</name>
    <dbReference type="NCBI Taxonomy" id="196109"/>
    <lineage>
        <taxon>Eukaryota</taxon>
        <taxon>Fungi</taxon>
        <taxon>Dikarya</taxon>
        <taxon>Ascomycota</taxon>
        <taxon>Pezizomycotina</taxon>
        <taxon>Sordariomycetes</taxon>
        <taxon>Xylariomycetidae</taxon>
        <taxon>Xylariales</taxon>
        <taxon>Microdochiaceae</taxon>
        <taxon>Microdochium</taxon>
    </lineage>
</organism>
<dbReference type="AlphaFoldDB" id="A0A136IUB1"/>
<dbReference type="InParanoid" id="A0A136IUB1"/>
<name>A0A136IUB1_9PEZI</name>
<gene>
    <name evidence="2" type="ORF">Micbo1qcDRAFT_166541</name>
</gene>
<evidence type="ECO:0000313" key="2">
    <source>
        <dbReference type="EMBL" id="KXJ88502.1"/>
    </source>
</evidence>
<sequence>MLRILGNRAACGPARSRLAPVAAAVIISDAFRGFTASILLQTSDLIESSRKEQCRASRSSTHQNKSSSPHRKRLRHLQLR</sequence>
<accession>A0A136IUB1</accession>
<protein>
    <submittedName>
        <fullName evidence="2">Uncharacterized protein</fullName>
    </submittedName>
</protein>